<reference evidence="3 4" key="1">
    <citation type="submission" date="2014-09" db="EMBL/GenBank/DDBJ databases">
        <authorList>
            <person name="Magalhaes I.L.F."/>
            <person name="Oliveira U."/>
            <person name="Santos F.R."/>
            <person name="Vidigal T.H.D.A."/>
            <person name="Brescovit A.D."/>
            <person name="Santos A.J."/>
        </authorList>
    </citation>
    <scope>NUCLEOTIDE SEQUENCE [LARGE SCALE GENOMIC DNA]</scope>
</reference>
<evidence type="ECO:0000313" key="4">
    <source>
        <dbReference type="Proteomes" id="UP000054845"/>
    </source>
</evidence>
<keyword evidence="2" id="KW-0732">Signal</keyword>
<name>A0A0P1B9J4_9BASI</name>
<proteinExistence type="predicted"/>
<evidence type="ECO:0000256" key="1">
    <source>
        <dbReference type="SAM" id="MobiDB-lite"/>
    </source>
</evidence>
<dbReference type="OrthoDB" id="10312822at2759"/>
<keyword evidence="4" id="KW-1185">Reference proteome</keyword>
<evidence type="ECO:0000313" key="3">
    <source>
        <dbReference type="EMBL" id="CEH12263.1"/>
    </source>
</evidence>
<feature type="region of interest" description="Disordered" evidence="1">
    <location>
        <begin position="289"/>
        <end position="330"/>
    </location>
</feature>
<feature type="compositionally biased region" description="Basic and acidic residues" evidence="1">
    <location>
        <begin position="294"/>
        <end position="304"/>
    </location>
</feature>
<dbReference type="Proteomes" id="UP000054845">
    <property type="component" value="Unassembled WGS sequence"/>
</dbReference>
<dbReference type="AlphaFoldDB" id="A0A0P1B9J4"/>
<organism evidence="3 4">
    <name type="scientific">Ceraceosorus bombacis</name>
    <dbReference type="NCBI Taxonomy" id="401625"/>
    <lineage>
        <taxon>Eukaryota</taxon>
        <taxon>Fungi</taxon>
        <taxon>Dikarya</taxon>
        <taxon>Basidiomycota</taxon>
        <taxon>Ustilaginomycotina</taxon>
        <taxon>Exobasidiomycetes</taxon>
        <taxon>Ceraceosorales</taxon>
        <taxon>Ceraceosoraceae</taxon>
        <taxon>Ceraceosorus</taxon>
    </lineage>
</organism>
<evidence type="ECO:0000256" key="2">
    <source>
        <dbReference type="SAM" id="SignalP"/>
    </source>
</evidence>
<accession>A0A0P1B9J4</accession>
<dbReference type="EMBL" id="CCYA01000147">
    <property type="protein sequence ID" value="CEH12263.1"/>
    <property type="molecule type" value="Genomic_DNA"/>
</dbReference>
<feature type="signal peptide" evidence="2">
    <location>
        <begin position="1"/>
        <end position="22"/>
    </location>
</feature>
<protein>
    <submittedName>
        <fullName evidence="3">Uncharacterized protein</fullName>
    </submittedName>
</protein>
<feature type="chain" id="PRO_5006059303" evidence="2">
    <location>
        <begin position="23"/>
        <end position="394"/>
    </location>
</feature>
<sequence>MFPSSWCKFIILSALLHSRATGLAIRSVGRVSTSTQRAPSIARRGVGNEADAVLGEHLDHKFQRLVSASDDQRHAPLSYAPSPTLGDIDEARKHTLLVSDTGMPVYSWSRDHQAENVGILLGLLHAEHPYLHKVSVLADSAEPKDGLMAYQAHTDPTDLVGSMTRELGGDAEVYRSHIDDWRAHQPAVTVQLPAGRKLRPSLFSKAFDPPEMGRYRQTEVDMYKEKWMRPEILMRDKGRIQKKLWPDEEVIRQAHASRRLKDAQQLERIKSEDPETVAVVHDRHLSTVQARPVQTEHAHARISDLQKSSPPIQAQEKGALNHHPTTKQDDSVQLIRPALNTLQDETTRSEQIAQMHESELKKPRKWQWYHGEWMVNESAMCPHCKQWPLHERRT</sequence>